<gene>
    <name evidence="2" type="ORF">MPLG2_0611</name>
</gene>
<keyword evidence="2" id="KW-0378">Hydrolase</keyword>
<dbReference type="SUPFAM" id="SSF53474">
    <property type="entry name" value="alpha/beta-Hydrolases"/>
    <property type="match status" value="1"/>
</dbReference>
<evidence type="ECO:0000313" key="2">
    <source>
        <dbReference type="EMBL" id="SPD85648.1"/>
    </source>
</evidence>
<evidence type="ECO:0000313" key="3">
    <source>
        <dbReference type="Proteomes" id="UP000238164"/>
    </source>
</evidence>
<dbReference type="InterPro" id="IPR046879">
    <property type="entry name" value="KANL3/Tex30_Abhydrolase"/>
</dbReference>
<dbReference type="EMBL" id="LT985188">
    <property type="protein sequence ID" value="SPD85648.1"/>
    <property type="molecule type" value="Genomic_DNA"/>
</dbReference>
<organism evidence="2 3">
    <name type="scientific">Micropruina glycogenica</name>
    <dbReference type="NCBI Taxonomy" id="75385"/>
    <lineage>
        <taxon>Bacteria</taxon>
        <taxon>Bacillati</taxon>
        <taxon>Actinomycetota</taxon>
        <taxon>Actinomycetes</taxon>
        <taxon>Propionibacteriales</taxon>
        <taxon>Nocardioidaceae</taxon>
        <taxon>Micropruina</taxon>
    </lineage>
</organism>
<accession>A0A2N9JDR4</accession>
<sequence>MTDLLVETPLGPCRLTVSAADDPRAVLLLGHGAGGGIEAFDLLALASALPGKDVIVIRHEQPWRVAGRKTVALPERVDQGWRPALDAVTTRYAGLPLWVGGRSAGARGACRNFDDRQAGVVCLSFPLHPPGRPDVSRIGELAGVSGPVLVVQGESDPFGSPKDVRDAAMAAGGAQPLVIGVPGTHSFSRRADVRDSIVTSVADFLRV</sequence>
<reference evidence="2 3" key="1">
    <citation type="submission" date="2018-02" db="EMBL/GenBank/DDBJ databases">
        <authorList>
            <person name="Cohen D.B."/>
            <person name="Kent A.D."/>
        </authorList>
    </citation>
    <scope>NUCLEOTIDE SEQUENCE [LARGE SCALE GENOMIC DNA]</scope>
    <source>
        <strain evidence="2">1</strain>
    </source>
</reference>
<dbReference type="RefSeq" id="WP_105184830.1">
    <property type="nucleotide sequence ID" value="NZ_BAAAGO010000042.1"/>
</dbReference>
<feature type="domain" description="KANL3/Tex30 alpha/beta hydrolase-like" evidence="1">
    <location>
        <begin position="24"/>
        <end position="191"/>
    </location>
</feature>
<dbReference type="OrthoDB" id="652634at2"/>
<dbReference type="KEGG" id="mgg:MPLG2_0611"/>
<name>A0A2N9JDR4_9ACTN</name>
<dbReference type="InterPro" id="IPR029058">
    <property type="entry name" value="AB_hydrolase_fold"/>
</dbReference>
<dbReference type="AlphaFoldDB" id="A0A2N9JDR4"/>
<proteinExistence type="predicted"/>
<dbReference type="Pfam" id="PF20408">
    <property type="entry name" value="Abhydrolase_11"/>
    <property type="match status" value="1"/>
</dbReference>
<dbReference type="PANTHER" id="PTHR13136:SF11">
    <property type="entry name" value="TESTIS-EXPRESSED PROTEIN 30"/>
    <property type="match status" value="1"/>
</dbReference>
<dbReference type="Gene3D" id="3.40.50.1820">
    <property type="entry name" value="alpha/beta hydrolase"/>
    <property type="match status" value="1"/>
</dbReference>
<evidence type="ECO:0000259" key="1">
    <source>
        <dbReference type="Pfam" id="PF20408"/>
    </source>
</evidence>
<protein>
    <submittedName>
        <fullName evidence="2">Hydrolase</fullName>
    </submittedName>
</protein>
<keyword evidence="3" id="KW-1185">Reference proteome</keyword>
<dbReference type="Proteomes" id="UP000238164">
    <property type="component" value="Chromosome 1"/>
</dbReference>
<dbReference type="GO" id="GO:0016787">
    <property type="term" value="F:hydrolase activity"/>
    <property type="evidence" value="ECO:0007669"/>
    <property type="project" value="UniProtKB-KW"/>
</dbReference>
<dbReference type="InterPro" id="IPR026555">
    <property type="entry name" value="NSL3/Tex30"/>
</dbReference>
<dbReference type="PANTHER" id="PTHR13136">
    <property type="entry name" value="TESTIS DEVELOPMENT PROTEIN PRTD"/>
    <property type="match status" value="1"/>
</dbReference>